<comment type="caution">
    <text evidence="7">Lacks conserved residue(s) required for the propagation of feature annotation.</text>
</comment>
<name>A0A1D2N4X8_ORCCI</name>
<dbReference type="Gene3D" id="4.10.400.10">
    <property type="entry name" value="Low-density Lipoprotein Receptor"/>
    <property type="match status" value="2"/>
</dbReference>
<evidence type="ECO:0000313" key="10">
    <source>
        <dbReference type="Proteomes" id="UP000094527"/>
    </source>
</evidence>
<keyword evidence="5" id="KW-0472">Membrane</keyword>
<protein>
    <submittedName>
        <fullName evidence="9">Very low-density lipoprotein receptor</fullName>
    </submittedName>
</protein>
<dbReference type="SUPFAM" id="SSF57424">
    <property type="entry name" value="LDL receptor-like module"/>
    <property type="match status" value="2"/>
</dbReference>
<accession>A0A1D2N4X8</accession>
<dbReference type="PROSITE" id="PS50068">
    <property type="entry name" value="LDLRA_2"/>
    <property type="match status" value="2"/>
</dbReference>
<keyword evidence="10" id="KW-1185">Reference proteome</keyword>
<dbReference type="Pfam" id="PF00057">
    <property type="entry name" value="Ldl_recept_a"/>
    <property type="match status" value="2"/>
</dbReference>
<comment type="subcellular location">
    <subcellularLocation>
        <location evidence="1">Membrane</location>
        <topology evidence="1">Single-pass membrane protein</topology>
    </subcellularLocation>
</comment>
<keyword evidence="8" id="KW-0732">Signal</keyword>
<evidence type="ECO:0000256" key="1">
    <source>
        <dbReference type="ARBA" id="ARBA00004167"/>
    </source>
</evidence>
<dbReference type="SMART" id="SM00192">
    <property type="entry name" value="LDLa"/>
    <property type="match status" value="2"/>
</dbReference>
<feature type="disulfide bond" evidence="7">
    <location>
        <begin position="42"/>
        <end position="60"/>
    </location>
</feature>
<keyword evidence="9" id="KW-0449">Lipoprotein</keyword>
<gene>
    <name evidence="9" type="ORF">Ocin01_06575</name>
</gene>
<dbReference type="PRINTS" id="PR00261">
    <property type="entry name" value="LDLRECEPTOR"/>
</dbReference>
<proteinExistence type="predicted"/>
<evidence type="ECO:0000256" key="6">
    <source>
        <dbReference type="ARBA" id="ARBA00023157"/>
    </source>
</evidence>
<feature type="disulfide bond" evidence="7">
    <location>
        <begin position="89"/>
        <end position="107"/>
    </location>
</feature>
<feature type="disulfide bond" evidence="7">
    <location>
        <begin position="82"/>
        <end position="94"/>
    </location>
</feature>
<keyword evidence="9" id="KW-0675">Receptor</keyword>
<dbReference type="GO" id="GO:0016192">
    <property type="term" value="P:vesicle-mediated transport"/>
    <property type="evidence" value="ECO:0007669"/>
    <property type="project" value="UniProtKB-ARBA"/>
</dbReference>
<keyword evidence="2" id="KW-0812">Transmembrane</keyword>
<organism evidence="9 10">
    <name type="scientific">Orchesella cincta</name>
    <name type="common">Springtail</name>
    <name type="synonym">Podura cincta</name>
    <dbReference type="NCBI Taxonomy" id="48709"/>
    <lineage>
        <taxon>Eukaryota</taxon>
        <taxon>Metazoa</taxon>
        <taxon>Ecdysozoa</taxon>
        <taxon>Arthropoda</taxon>
        <taxon>Hexapoda</taxon>
        <taxon>Collembola</taxon>
        <taxon>Entomobryomorpha</taxon>
        <taxon>Entomobryoidea</taxon>
        <taxon>Orchesellidae</taxon>
        <taxon>Orchesellinae</taxon>
        <taxon>Orchesella</taxon>
    </lineage>
</organism>
<evidence type="ECO:0000256" key="5">
    <source>
        <dbReference type="ARBA" id="ARBA00023136"/>
    </source>
</evidence>
<comment type="caution">
    <text evidence="9">The sequence shown here is derived from an EMBL/GenBank/DDBJ whole genome shotgun (WGS) entry which is preliminary data.</text>
</comment>
<dbReference type="STRING" id="48709.A0A1D2N4X8"/>
<reference evidence="9 10" key="1">
    <citation type="journal article" date="2016" name="Genome Biol. Evol.">
        <title>Gene Family Evolution Reflects Adaptation to Soil Environmental Stressors in the Genome of the Collembolan Orchesella cincta.</title>
        <authorList>
            <person name="Faddeeva-Vakhrusheva A."/>
            <person name="Derks M.F."/>
            <person name="Anvar S.Y."/>
            <person name="Agamennone V."/>
            <person name="Suring W."/>
            <person name="Smit S."/>
            <person name="van Straalen N.M."/>
            <person name="Roelofs D."/>
        </authorList>
    </citation>
    <scope>NUCLEOTIDE SEQUENCE [LARGE SCALE GENOMIC DNA]</scope>
    <source>
        <tissue evidence="9">Mixed pool</tissue>
    </source>
</reference>
<keyword evidence="3" id="KW-0677">Repeat</keyword>
<dbReference type="Proteomes" id="UP000094527">
    <property type="component" value="Unassembled WGS sequence"/>
</dbReference>
<dbReference type="InterPro" id="IPR050685">
    <property type="entry name" value="LDLR"/>
</dbReference>
<evidence type="ECO:0000256" key="8">
    <source>
        <dbReference type="SAM" id="SignalP"/>
    </source>
</evidence>
<keyword evidence="6 7" id="KW-1015">Disulfide bond</keyword>
<feature type="chain" id="PRO_5008905038" evidence="8">
    <location>
        <begin position="20"/>
        <end position="132"/>
    </location>
</feature>
<evidence type="ECO:0000313" key="9">
    <source>
        <dbReference type="EMBL" id="ODN00115.1"/>
    </source>
</evidence>
<dbReference type="AlphaFoldDB" id="A0A1D2N4X8"/>
<feature type="signal peptide" evidence="8">
    <location>
        <begin position="1"/>
        <end position="19"/>
    </location>
</feature>
<dbReference type="GO" id="GO:0005886">
    <property type="term" value="C:plasma membrane"/>
    <property type="evidence" value="ECO:0007669"/>
    <property type="project" value="TreeGrafter"/>
</dbReference>
<dbReference type="PANTHER" id="PTHR24270">
    <property type="entry name" value="LOW-DENSITY LIPOPROTEIN RECEPTOR-RELATED"/>
    <property type="match status" value="1"/>
</dbReference>
<evidence type="ECO:0000256" key="4">
    <source>
        <dbReference type="ARBA" id="ARBA00022989"/>
    </source>
</evidence>
<dbReference type="CDD" id="cd00112">
    <property type="entry name" value="LDLa"/>
    <property type="match status" value="2"/>
</dbReference>
<dbReference type="OrthoDB" id="9988974at2759"/>
<dbReference type="EMBL" id="LJIJ01000233">
    <property type="protein sequence ID" value="ODN00115.1"/>
    <property type="molecule type" value="Genomic_DNA"/>
</dbReference>
<evidence type="ECO:0000256" key="3">
    <source>
        <dbReference type="ARBA" id="ARBA00022737"/>
    </source>
</evidence>
<dbReference type="InterPro" id="IPR036055">
    <property type="entry name" value="LDL_receptor-like_sf"/>
</dbReference>
<evidence type="ECO:0000256" key="7">
    <source>
        <dbReference type="PROSITE-ProRule" id="PRU00124"/>
    </source>
</evidence>
<feature type="disulfide bond" evidence="7">
    <location>
        <begin position="35"/>
        <end position="47"/>
    </location>
</feature>
<dbReference type="InterPro" id="IPR002172">
    <property type="entry name" value="LDrepeatLR_classA_rpt"/>
</dbReference>
<sequence length="132" mass="14858">MDNVSRFLLVVLIWSCVIFESFLITAEWNKIDSPCLCQEFRCSDGTCLHASRVCNGVRDCIESDEEKGYNGTGKCVRKRGECGKDEFKCKFGDCIKLVQVCDGQIDCWGAVDEAIDFCTWVHGNETETSPNH</sequence>
<dbReference type="OMA" id="LCQEFRC"/>
<evidence type="ECO:0000256" key="2">
    <source>
        <dbReference type="ARBA" id="ARBA00022692"/>
    </source>
</evidence>
<keyword evidence="4" id="KW-1133">Transmembrane helix</keyword>